<dbReference type="AlphaFoldDB" id="A0A0M2V9G6"/>
<reference evidence="3 4" key="1">
    <citation type="submission" date="2015-03" db="EMBL/GenBank/DDBJ databases">
        <title>Draft genome sequences of two protease-producing strains of Arsukibacterium isolated from two cold and alkaline environments.</title>
        <authorList>
            <person name="Lylloff J.E."/>
            <person name="Skov L.B."/>
            <person name="Jepsen M."/>
            <person name="Hallin P.F."/>
            <person name="Sorensen S.J."/>
            <person name="Stougaard P."/>
            <person name="Glaring M.A."/>
        </authorList>
    </citation>
    <scope>NUCLEOTIDE SEQUENCE [LARGE SCALE GENOMIC DNA]</scope>
    <source>
        <strain evidence="3 4">GCM72</strain>
    </source>
</reference>
<gene>
    <name evidence="3" type="ORF">WG68_08875</name>
</gene>
<comment type="caution">
    <text evidence="3">The sequence shown here is derived from an EMBL/GenBank/DDBJ whole genome shotgun (WGS) entry which is preliminary data.</text>
</comment>
<keyword evidence="1" id="KW-0472">Membrane</keyword>
<feature type="transmembrane region" description="Helical" evidence="1">
    <location>
        <begin position="309"/>
        <end position="327"/>
    </location>
</feature>
<proteinExistence type="predicted"/>
<name>A0A0M2V9G6_9GAMM</name>
<dbReference type="RefSeq" id="WP_046557331.1">
    <property type="nucleotide sequence ID" value="NZ_LAHO01000007.1"/>
</dbReference>
<keyword evidence="4" id="KW-1185">Reference proteome</keyword>
<protein>
    <recommendedName>
        <fullName evidence="5">PEP-CTERM protein-sorting domain-containing protein</fullName>
    </recommendedName>
</protein>
<dbReference type="OrthoDB" id="5760262at2"/>
<evidence type="ECO:0000313" key="4">
    <source>
        <dbReference type="Proteomes" id="UP000034228"/>
    </source>
</evidence>
<feature type="chain" id="PRO_5005644682" description="PEP-CTERM protein-sorting domain-containing protein" evidence="2">
    <location>
        <begin position="25"/>
        <end position="335"/>
    </location>
</feature>
<evidence type="ECO:0008006" key="5">
    <source>
        <dbReference type="Google" id="ProtNLM"/>
    </source>
</evidence>
<feature type="signal peptide" evidence="2">
    <location>
        <begin position="1"/>
        <end position="24"/>
    </location>
</feature>
<keyword evidence="2" id="KW-0732">Signal</keyword>
<dbReference type="EMBL" id="LAHO01000007">
    <property type="protein sequence ID" value="KKO45813.1"/>
    <property type="molecule type" value="Genomic_DNA"/>
</dbReference>
<keyword evidence="1" id="KW-0812">Transmembrane</keyword>
<dbReference type="Proteomes" id="UP000034228">
    <property type="component" value="Unassembled WGS sequence"/>
</dbReference>
<organism evidence="3 4">
    <name type="scientific">Arsukibacterium ikkense</name>
    <dbReference type="NCBI Taxonomy" id="336831"/>
    <lineage>
        <taxon>Bacteria</taxon>
        <taxon>Pseudomonadati</taxon>
        <taxon>Pseudomonadota</taxon>
        <taxon>Gammaproteobacteria</taxon>
        <taxon>Chromatiales</taxon>
        <taxon>Chromatiaceae</taxon>
        <taxon>Arsukibacterium</taxon>
    </lineage>
</organism>
<keyword evidence="1" id="KW-1133">Transmembrane helix</keyword>
<sequence length="335" mass="36906">MSRTLKLLTLPLLALFLFAQFAEATLIRSGGRGDLSLNYSQAFYYVDNQYLNEVGIIESAFNFDSPFAANSIMRAVGGGGRGLGAVPNDCIKGYTQDDVDNLEQEIDYWRTELSYERITEAQFDAEVAALELAIYGEPCVWEFTQGDALSMFGFFSLYFDTPDVSYNVNWLIDGVSLPGAINTAGNLITPDGTINNGWVTLNTPPTMAFEPGDYMAYVSVGLSSSQGQFFWTSTQPGNEIVFEQKCIVKPNPDFDPDNPDDGIDEFIEVCGYTNVYRNDSEVNDPTMSFFSHGEILRILPASDGPVTPVNAPASIALFLAGLFTMGLRRQRKTQS</sequence>
<evidence type="ECO:0000256" key="2">
    <source>
        <dbReference type="SAM" id="SignalP"/>
    </source>
</evidence>
<evidence type="ECO:0000313" key="3">
    <source>
        <dbReference type="EMBL" id="KKO45813.1"/>
    </source>
</evidence>
<evidence type="ECO:0000256" key="1">
    <source>
        <dbReference type="SAM" id="Phobius"/>
    </source>
</evidence>
<accession>A0A0M2V9G6</accession>